<evidence type="ECO:0000313" key="3">
    <source>
        <dbReference type="Proteomes" id="UP001196413"/>
    </source>
</evidence>
<accession>A0AAD5RBJ3</accession>
<dbReference type="AlphaFoldDB" id="A0AAD5RBJ3"/>
<organism evidence="2 3">
    <name type="scientific">Parelaphostrongylus tenuis</name>
    <name type="common">Meningeal worm</name>
    <dbReference type="NCBI Taxonomy" id="148309"/>
    <lineage>
        <taxon>Eukaryota</taxon>
        <taxon>Metazoa</taxon>
        <taxon>Ecdysozoa</taxon>
        <taxon>Nematoda</taxon>
        <taxon>Chromadorea</taxon>
        <taxon>Rhabditida</taxon>
        <taxon>Rhabditina</taxon>
        <taxon>Rhabditomorpha</taxon>
        <taxon>Strongyloidea</taxon>
        <taxon>Metastrongylidae</taxon>
        <taxon>Parelaphostrongylus</taxon>
    </lineage>
</organism>
<gene>
    <name evidence="2" type="ORF">KIN20_033968</name>
</gene>
<protein>
    <submittedName>
        <fullName evidence="2">Uncharacterized protein</fullName>
    </submittedName>
</protein>
<evidence type="ECO:0000256" key="1">
    <source>
        <dbReference type="SAM" id="MobiDB-lite"/>
    </source>
</evidence>
<reference evidence="2" key="1">
    <citation type="submission" date="2021-06" db="EMBL/GenBank/DDBJ databases">
        <title>Parelaphostrongylus tenuis whole genome reference sequence.</title>
        <authorList>
            <person name="Garwood T.J."/>
            <person name="Larsen P.A."/>
            <person name="Fountain-Jones N.M."/>
            <person name="Garbe J.R."/>
            <person name="Macchietto M.G."/>
            <person name="Kania S.A."/>
            <person name="Gerhold R.W."/>
            <person name="Richards J.E."/>
            <person name="Wolf T.M."/>
        </authorList>
    </citation>
    <scope>NUCLEOTIDE SEQUENCE</scope>
    <source>
        <strain evidence="2">MNPRO001-30</strain>
        <tissue evidence="2">Meninges</tissue>
    </source>
</reference>
<feature type="compositionally biased region" description="Basic and acidic residues" evidence="1">
    <location>
        <begin position="63"/>
        <end position="76"/>
    </location>
</feature>
<evidence type="ECO:0000313" key="2">
    <source>
        <dbReference type="EMBL" id="KAJ1371924.1"/>
    </source>
</evidence>
<keyword evidence="3" id="KW-1185">Reference proteome</keyword>
<name>A0AAD5RBJ3_PARTN</name>
<comment type="caution">
    <text evidence="2">The sequence shown here is derived from an EMBL/GenBank/DDBJ whole genome shotgun (WGS) entry which is preliminary data.</text>
</comment>
<dbReference type="EMBL" id="JAHQIW010007066">
    <property type="protein sequence ID" value="KAJ1371924.1"/>
    <property type="molecule type" value="Genomic_DNA"/>
</dbReference>
<feature type="region of interest" description="Disordered" evidence="1">
    <location>
        <begin position="63"/>
        <end position="84"/>
    </location>
</feature>
<sequence length="133" mass="15295">MKPSLRTTIARMTNGRYAGVRTIRENGRPSIHKEMVIEVVCWHASSENVHVHLTVLKKTKQFTAERRPTSRHETRASRLARIKPPPSKTMAILKTNGRCAEVRTICKDGPFKYPYKSSFDSPKFDTFDAILYF</sequence>
<proteinExistence type="predicted"/>
<dbReference type="Proteomes" id="UP001196413">
    <property type="component" value="Unassembled WGS sequence"/>
</dbReference>